<evidence type="ECO:0000313" key="3">
    <source>
        <dbReference type="Proteomes" id="UP000192761"/>
    </source>
</evidence>
<name>A0A1W1XL57_9NEIS</name>
<dbReference type="AlphaFoldDB" id="A0A1W1XL57"/>
<dbReference type="InterPro" id="IPR051934">
    <property type="entry name" value="Phage_Tail_Fiber_Structural"/>
</dbReference>
<proteinExistence type="predicted"/>
<gene>
    <name evidence="2" type="ORF">SAMN02745857_01781</name>
</gene>
<dbReference type="Pfam" id="PF12571">
    <property type="entry name" value="Phage_tail_fib"/>
    <property type="match status" value="1"/>
</dbReference>
<dbReference type="STRING" id="1121001.SAMN02745857_01781"/>
<feature type="domain" description="Phage tail fibre protein N-terminal" evidence="1">
    <location>
        <begin position="3"/>
        <end position="149"/>
    </location>
</feature>
<dbReference type="Proteomes" id="UP000192761">
    <property type="component" value="Unassembled WGS sequence"/>
</dbReference>
<keyword evidence="3" id="KW-1185">Reference proteome</keyword>
<dbReference type="OrthoDB" id="9810174at2"/>
<evidence type="ECO:0000313" key="2">
    <source>
        <dbReference type="EMBL" id="SMC24238.1"/>
    </source>
</evidence>
<sequence length="177" mass="18717">MPDFYSLVTTTGKARLAAAIAAGQPLQLVQFAVGDGDNGASYNPDESQVALKHEVWRGQVNQVLVDPANPGRVIVEGLLPDSAGPFTVREVGIFSPAGELIAIGKYPSSYKPVFGAGANKQMYVRMVLAVTNTAAVSLTLDPSVVIASQTYVDQKVTTALNQLSAQLSAELYFFGQL</sequence>
<protein>
    <submittedName>
        <fullName evidence="2">Phage tail-collar fibre protein</fullName>
    </submittedName>
</protein>
<dbReference type="RefSeq" id="WP_084090444.1">
    <property type="nucleotide sequence ID" value="NZ_FWXD01000009.1"/>
</dbReference>
<organism evidence="2 3">
    <name type="scientific">Andreprevotia lacus DSM 23236</name>
    <dbReference type="NCBI Taxonomy" id="1121001"/>
    <lineage>
        <taxon>Bacteria</taxon>
        <taxon>Pseudomonadati</taxon>
        <taxon>Pseudomonadota</taxon>
        <taxon>Betaproteobacteria</taxon>
        <taxon>Neisseriales</taxon>
        <taxon>Chitinibacteraceae</taxon>
        <taxon>Andreprevotia</taxon>
    </lineage>
</organism>
<dbReference type="InterPro" id="IPR022225">
    <property type="entry name" value="Phage_tail_fibre_N"/>
</dbReference>
<accession>A0A1W1XL57</accession>
<dbReference type="EMBL" id="FWXD01000009">
    <property type="protein sequence ID" value="SMC24238.1"/>
    <property type="molecule type" value="Genomic_DNA"/>
</dbReference>
<evidence type="ECO:0000259" key="1">
    <source>
        <dbReference type="Pfam" id="PF12571"/>
    </source>
</evidence>
<reference evidence="2 3" key="1">
    <citation type="submission" date="2017-04" db="EMBL/GenBank/DDBJ databases">
        <authorList>
            <person name="Afonso C.L."/>
            <person name="Miller P.J."/>
            <person name="Scott M.A."/>
            <person name="Spackman E."/>
            <person name="Goraichik I."/>
            <person name="Dimitrov K.M."/>
            <person name="Suarez D.L."/>
            <person name="Swayne D.E."/>
        </authorList>
    </citation>
    <scope>NUCLEOTIDE SEQUENCE [LARGE SCALE GENOMIC DNA]</scope>
    <source>
        <strain evidence="2 3">DSM 23236</strain>
    </source>
</reference>
<dbReference type="PANTHER" id="PTHR35191:SF1">
    <property type="entry name" value="PROPHAGE SIDE TAIL FIBER PROTEIN HOMOLOG STFQ-RELATED"/>
    <property type="match status" value="1"/>
</dbReference>
<dbReference type="PANTHER" id="PTHR35191">
    <property type="entry name" value="PROPHAGE SIDE TAIL FIBER PROTEIN HOMOLOG STFQ-RELATED"/>
    <property type="match status" value="1"/>
</dbReference>